<keyword evidence="1" id="KW-0812">Transmembrane</keyword>
<feature type="transmembrane region" description="Helical" evidence="1">
    <location>
        <begin position="47"/>
        <end position="65"/>
    </location>
</feature>
<keyword evidence="1" id="KW-0472">Membrane</keyword>
<reference evidence="2 3" key="1">
    <citation type="submission" date="2018-10" db="EMBL/GenBank/DDBJ databases">
        <title>Isolation from soil.</title>
        <authorList>
            <person name="Hu J."/>
        </authorList>
    </citation>
    <scope>NUCLEOTIDE SEQUENCE [LARGE SCALE GENOMIC DNA]</scope>
    <source>
        <strain evidence="2 3">NEAU-Ht49</strain>
    </source>
</reference>
<gene>
    <name evidence="2" type="ORF">EBO15_22225</name>
</gene>
<evidence type="ECO:0000313" key="3">
    <source>
        <dbReference type="Proteomes" id="UP000282674"/>
    </source>
</evidence>
<keyword evidence="3" id="KW-1185">Reference proteome</keyword>
<evidence type="ECO:0000256" key="1">
    <source>
        <dbReference type="SAM" id="Phobius"/>
    </source>
</evidence>
<dbReference type="AlphaFoldDB" id="A0A3M2LXQ2"/>
<proteinExistence type="predicted"/>
<dbReference type="EMBL" id="RFFG01000040">
    <property type="protein sequence ID" value="RMI41690.1"/>
    <property type="molecule type" value="Genomic_DNA"/>
</dbReference>
<protein>
    <recommendedName>
        <fullName evidence="4">PH domain-containing protein</fullName>
    </recommendedName>
</protein>
<accession>A0A3M2LXQ2</accession>
<organism evidence="2 3">
    <name type="scientific">Actinomadura harenae</name>
    <dbReference type="NCBI Taxonomy" id="2483351"/>
    <lineage>
        <taxon>Bacteria</taxon>
        <taxon>Bacillati</taxon>
        <taxon>Actinomycetota</taxon>
        <taxon>Actinomycetes</taxon>
        <taxon>Streptosporangiales</taxon>
        <taxon>Thermomonosporaceae</taxon>
        <taxon>Actinomadura</taxon>
    </lineage>
</organism>
<feature type="transmembrane region" description="Helical" evidence="1">
    <location>
        <begin position="16"/>
        <end position="35"/>
    </location>
</feature>
<keyword evidence="1" id="KW-1133">Transmembrane helix</keyword>
<evidence type="ECO:0000313" key="2">
    <source>
        <dbReference type="EMBL" id="RMI41690.1"/>
    </source>
</evidence>
<evidence type="ECO:0008006" key="4">
    <source>
        <dbReference type="Google" id="ProtNLM"/>
    </source>
</evidence>
<sequence length="151" mass="16656">MPAPAGPTTTWTGLRWLPFGLPVFFVVIFLVATGGDPGVLGGDPQSLVWILWFVLLVVLPLAAAVRRRIILGPASLVVRRTFRTHTFRLSEITFLQPHMPTSPGPRWPKLLVRSSGQQCYTWNLGPEHERIVQTVRDAVIQAGGADPLARD</sequence>
<comment type="caution">
    <text evidence="2">The sequence shown here is derived from an EMBL/GenBank/DDBJ whole genome shotgun (WGS) entry which is preliminary data.</text>
</comment>
<dbReference type="Proteomes" id="UP000282674">
    <property type="component" value="Unassembled WGS sequence"/>
</dbReference>
<name>A0A3M2LXQ2_9ACTN</name>